<sequence length="234" mass="25293">MVKGVAPRARTTMERSGRRPAQQKRSRITERKILTAARLALAEDGWEGLAVARVAAAARVSVGSVYERFADKVGLVHAVQHDVLDEVDADLREAFARLRERTRTPSAELVTEAVHALVLQVARHGAVMGPLILRAAADPSLRERGNATSALAEELFTSLILDRAGELACSRPGTAVAVAFRAVFSTVMWQVLFGPVAAGRHSIPEDQQLHELITLCHAYLLGTGYRNVTGQDGS</sequence>
<dbReference type="PANTHER" id="PTHR30055:SF234">
    <property type="entry name" value="HTH-TYPE TRANSCRIPTIONAL REGULATOR BETI"/>
    <property type="match status" value="1"/>
</dbReference>
<evidence type="ECO:0000313" key="8">
    <source>
        <dbReference type="Proteomes" id="UP000242444"/>
    </source>
</evidence>
<dbReference type="Proteomes" id="UP000242444">
    <property type="component" value="Unassembled WGS sequence"/>
</dbReference>
<dbReference type="AlphaFoldDB" id="A0A263DAZ4"/>
<dbReference type="Pfam" id="PF00440">
    <property type="entry name" value="TetR_N"/>
    <property type="match status" value="1"/>
</dbReference>
<protein>
    <recommendedName>
        <fullName evidence="6">HTH tetR-type domain-containing protein</fullName>
    </recommendedName>
</protein>
<evidence type="ECO:0000313" key="7">
    <source>
        <dbReference type="EMBL" id="OZM74687.1"/>
    </source>
</evidence>
<dbReference type="PANTHER" id="PTHR30055">
    <property type="entry name" value="HTH-TYPE TRANSCRIPTIONAL REGULATOR RUTR"/>
    <property type="match status" value="1"/>
</dbReference>
<accession>A0A263DAZ4</accession>
<evidence type="ECO:0000256" key="5">
    <source>
        <dbReference type="SAM" id="MobiDB-lite"/>
    </source>
</evidence>
<keyword evidence="3" id="KW-0804">Transcription</keyword>
<keyword evidence="8" id="KW-1185">Reference proteome</keyword>
<comment type="caution">
    <text evidence="7">The sequence shown here is derived from an EMBL/GenBank/DDBJ whole genome shotgun (WGS) entry which is preliminary data.</text>
</comment>
<dbReference type="Gene3D" id="1.10.357.10">
    <property type="entry name" value="Tetracycline Repressor, domain 2"/>
    <property type="match status" value="1"/>
</dbReference>
<evidence type="ECO:0000256" key="4">
    <source>
        <dbReference type="PROSITE-ProRule" id="PRU00335"/>
    </source>
</evidence>
<gene>
    <name evidence="7" type="ORF">CFN78_00080</name>
</gene>
<dbReference type="InParanoid" id="A0A263DAZ4"/>
<evidence type="ECO:0000259" key="6">
    <source>
        <dbReference type="PROSITE" id="PS50977"/>
    </source>
</evidence>
<reference evidence="7 8" key="1">
    <citation type="submission" date="2017-07" db="EMBL/GenBank/DDBJ databases">
        <title>Amycolatopsis antarcticus sp. nov., isolated from the surface of an Antarcticus brown macroalga.</title>
        <authorList>
            <person name="Wang J."/>
            <person name="Leiva S."/>
            <person name="Huang J."/>
            <person name="Huang Y."/>
        </authorList>
    </citation>
    <scope>NUCLEOTIDE SEQUENCE [LARGE SCALE GENOMIC DNA]</scope>
    <source>
        <strain evidence="7 8">AU-G6</strain>
    </source>
</reference>
<dbReference type="GO" id="GO:0000976">
    <property type="term" value="F:transcription cis-regulatory region binding"/>
    <property type="evidence" value="ECO:0007669"/>
    <property type="project" value="TreeGrafter"/>
</dbReference>
<dbReference type="InterPro" id="IPR050109">
    <property type="entry name" value="HTH-type_TetR-like_transc_reg"/>
</dbReference>
<dbReference type="OrthoDB" id="5189733at2"/>
<proteinExistence type="predicted"/>
<organism evidence="7 8">
    <name type="scientific">Amycolatopsis antarctica</name>
    <dbReference type="NCBI Taxonomy" id="1854586"/>
    <lineage>
        <taxon>Bacteria</taxon>
        <taxon>Bacillati</taxon>
        <taxon>Actinomycetota</taxon>
        <taxon>Actinomycetes</taxon>
        <taxon>Pseudonocardiales</taxon>
        <taxon>Pseudonocardiaceae</taxon>
        <taxon>Amycolatopsis</taxon>
    </lineage>
</organism>
<keyword evidence="2 4" id="KW-0238">DNA-binding</keyword>
<evidence type="ECO:0000256" key="3">
    <source>
        <dbReference type="ARBA" id="ARBA00023163"/>
    </source>
</evidence>
<dbReference type="PROSITE" id="PS50977">
    <property type="entry name" value="HTH_TETR_2"/>
    <property type="match status" value="1"/>
</dbReference>
<evidence type="ECO:0000256" key="2">
    <source>
        <dbReference type="ARBA" id="ARBA00023125"/>
    </source>
</evidence>
<dbReference type="EMBL" id="NKYE01000001">
    <property type="protein sequence ID" value="OZM74687.1"/>
    <property type="molecule type" value="Genomic_DNA"/>
</dbReference>
<feature type="DNA-binding region" description="H-T-H motif" evidence="4">
    <location>
        <begin position="50"/>
        <end position="69"/>
    </location>
</feature>
<evidence type="ECO:0000256" key="1">
    <source>
        <dbReference type="ARBA" id="ARBA00023015"/>
    </source>
</evidence>
<name>A0A263DAZ4_9PSEU</name>
<dbReference type="InterPro" id="IPR001647">
    <property type="entry name" value="HTH_TetR"/>
</dbReference>
<feature type="region of interest" description="Disordered" evidence="5">
    <location>
        <begin position="1"/>
        <end position="26"/>
    </location>
</feature>
<keyword evidence="1" id="KW-0805">Transcription regulation</keyword>
<feature type="domain" description="HTH tetR-type" evidence="6">
    <location>
        <begin position="27"/>
        <end position="87"/>
    </location>
</feature>
<dbReference type="SUPFAM" id="SSF46689">
    <property type="entry name" value="Homeodomain-like"/>
    <property type="match status" value="1"/>
</dbReference>
<dbReference type="GO" id="GO:0003700">
    <property type="term" value="F:DNA-binding transcription factor activity"/>
    <property type="evidence" value="ECO:0007669"/>
    <property type="project" value="TreeGrafter"/>
</dbReference>
<dbReference type="InterPro" id="IPR009057">
    <property type="entry name" value="Homeodomain-like_sf"/>
</dbReference>